<comment type="caution">
    <text evidence="1">The sequence shown here is derived from an EMBL/GenBank/DDBJ whole genome shotgun (WGS) entry which is preliminary data.</text>
</comment>
<dbReference type="EMBL" id="JBHTCM010000004">
    <property type="protein sequence ID" value="MFC7331869.1"/>
    <property type="molecule type" value="Genomic_DNA"/>
</dbReference>
<dbReference type="RefSeq" id="WP_377355914.1">
    <property type="nucleotide sequence ID" value="NZ_JBHTCM010000004.1"/>
</dbReference>
<reference evidence="2" key="1">
    <citation type="journal article" date="2019" name="Int. J. Syst. Evol. Microbiol.">
        <title>The Global Catalogue of Microorganisms (GCM) 10K type strain sequencing project: providing services to taxonomists for standard genome sequencing and annotation.</title>
        <authorList>
            <consortium name="The Broad Institute Genomics Platform"/>
            <consortium name="The Broad Institute Genome Sequencing Center for Infectious Disease"/>
            <person name="Wu L."/>
            <person name="Ma J."/>
        </authorList>
    </citation>
    <scope>NUCLEOTIDE SEQUENCE [LARGE SCALE GENOMIC DNA]</scope>
    <source>
        <strain evidence="2">CGMCC 1.16275</strain>
    </source>
</reference>
<organism evidence="1 2">
    <name type="scientific">Rhodocista pekingensis</name>
    <dbReference type="NCBI Taxonomy" id="201185"/>
    <lineage>
        <taxon>Bacteria</taxon>
        <taxon>Pseudomonadati</taxon>
        <taxon>Pseudomonadota</taxon>
        <taxon>Alphaproteobacteria</taxon>
        <taxon>Rhodospirillales</taxon>
        <taxon>Azospirillaceae</taxon>
        <taxon>Rhodocista</taxon>
    </lineage>
</organism>
<dbReference type="SUPFAM" id="SSF46689">
    <property type="entry name" value="Homeodomain-like"/>
    <property type="match status" value="1"/>
</dbReference>
<name>A0ABW2KR07_9PROT</name>
<protein>
    <recommendedName>
        <fullName evidence="3">Transposase</fullName>
    </recommendedName>
</protein>
<gene>
    <name evidence="1" type="ORF">ACFQPS_01715</name>
</gene>
<evidence type="ECO:0000313" key="2">
    <source>
        <dbReference type="Proteomes" id="UP001596456"/>
    </source>
</evidence>
<accession>A0ABW2KR07</accession>
<dbReference type="Proteomes" id="UP001596456">
    <property type="component" value="Unassembled WGS sequence"/>
</dbReference>
<proteinExistence type="predicted"/>
<sequence>MRLLDRLVPGQPRFDLLQALPNHVARAGGQFHDPLVSFDDAVTLRGDDTGPAQTRLARRLALSVCHAAIWREEGNARPRPMGGDRHSHRREAHAAEILALIEAKPDTTLAEMAAHLERAHGVRAALSSVWRLLDRPGMSVRKNRARRRAAAA</sequence>
<evidence type="ECO:0008006" key="3">
    <source>
        <dbReference type="Google" id="ProtNLM"/>
    </source>
</evidence>
<evidence type="ECO:0000313" key="1">
    <source>
        <dbReference type="EMBL" id="MFC7331869.1"/>
    </source>
</evidence>
<keyword evidence="2" id="KW-1185">Reference proteome</keyword>
<dbReference type="InterPro" id="IPR009057">
    <property type="entry name" value="Homeodomain-like_sf"/>
</dbReference>